<evidence type="ECO:0000313" key="2">
    <source>
        <dbReference type="Proteomes" id="UP000177117"/>
    </source>
</evidence>
<name>A0A1F8EGB6_9BACT</name>
<protein>
    <recommendedName>
        <fullName evidence="3">Transglycosylase SLT domain-containing protein</fullName>
    </recommendedName>
</protein>
<dbReference type="Gene3D" id="1.10.530.10">
    <property type="match status" value="1"/>
</dbReference>
<proteinExistence type="predicted"/>
<organism evidence="1 2">
    <name type="scientific">Candidatus Yanofskybacteria bacterium RIFCSPHIGHO2_01_FULL_41_53</name>
    <dbReference type="NCBI Taxonomy" id="1802663"/>
    <lineage>
        <taxon>Bacteria</taxon>
        <taxon>Candidatus Yanofskyibacteriota</taxon>
    </lineage>
</organism>
<sequence length="438" mass="49902">MGKRFTLLFWLFFLLAVLALFVMRPRAEELLPSRSIEAQGANIASAVQPQFQWSFLDKIEEAKKLVLDANLVLKVGQKDIVYYESRITQNANGTVSVTKKRMADPEREIALVLVDLKSGDLKLIAVTEKGNELIMPAGYEIENITRPNGITNNSWNTQRRVVEPKNHAVILNVWPYWVTERVPRIVKDVRGRSRTVYDNKKVVENRIYIPFSSELVAQELVDSGKNRRKYTVQKARELLAERQVMSKTYPGKLIVDIELLKPEVFERLPLIEQADYAEFLLDSEASLKRVDVIIGANGEFAYAYTCSGASACGLLQFTRGTYNDMKKKYPKALLISDFAIGYKDQVNLMMAAMLLHDNNLAAMISKFGETKISQTIKKYGEGIIEEMLAANYNGGTVRPHKALSASILKNLTDWLINPMRTETKQYINKLRYIRENYN</sequence>
<evidence type="ECO:0000313" key="1">
    <source>
        <dbReference type="EMBL" id="OGM99697.1"/>
    </source>
</evidence>
<evidence type="ECO:0008006" key="3">
    <source>
        <dbReference type="Google" id="ProtNLM"/>
    </source>
</evidence>
<comment type="caution">
    <text evidence="1">The sequence shown here is derived from an EMBL/GenBank/DDBJ whole genome shotgun (WGS) entry which is preliminary data.</text>
</comment>
<dbReference type="EMBL" id="MGJD01000037">
    <property type="protein sequence ID" value="OGM99697.1"/>
    <property type="molecule type" value="Genomic_DNA"/>
</dbReference>
<reference evidence="1 2" key="1">
    <citation type="journal article" date="2016" name="Nat. Commun.">
        <title>Thousands of microbial genomes shed light on interconnected biogeochemical processes in an aquifer system.</title>
        <authorList>
            <person name="Anantharaman K."/>
            <person name="Brown C.T."/>
            <person name="Hug L.A."/>
            <person name="Sharon I."/>
            <person name="Castelle C.J."/>
            <person name="Probst A.J."/>
            <person name="Thomas B.C."/>
            <person name="Singh A."/>
            <person name="Wilkins M.J."/>
            <person name="Karaoz U."/>
            <person name="Brodie E.L."/>
            <person name="Williams K.H."/>
            <person name="Hubbard S.S."/>
            <person name="Banfield J.F."/>
        </authorList>
    </citation>
    <scope>NUCLEOTIDE SEQUENCE [LARGE SCALE GENOMIC DNA]</scope>
</reference>
<gene>
    <name evidence="1" type="ORF">A2650_00915</name>
</gene>
<dbReference type="AlphaFoldDB" id="A0A1F8EGB6"/>
<accession>A0A1F8EGB6</accession>
<dbReference type="Proteomes" id="UP000177117">
    <property type="component" value="Unassembled WGS sequence"/>
</dbReference>